<dbReference type="SUPFAM" id="SSF51695">
    <property type="entry name" value="PLC-like phosphodiesterases"/>
    <property type="match status" value="1"/>
</dbReference>
<evidence type="ECO:0000259" key="6">
    <source>
        <dbReference type="PROSITE" id="PS50008"/>
    </source>
</evidence>
<dbReference type="AlphaFoldDB" id="A0AAV4ILG4"/>
<dbReference type="GO" id="GO:0004435">
    <property type="term" value="F:phosphatidylinositol-4,5-bisphosphate phospholipase C activity"/>
    <property type="evidence" value="ECO:0007669"/>
    <property type="project" value="UniProtKB-EC"/>
</dbReference>
<comment type="caution">
    <text evidence="7">The sequence shown here is derived from an EMBL/GenBank/DDBJ whole genome shotgun (WGS) entry which is preliminary data.</text>
</comment>
<dbReference type="PANTHER" id="PTHR10336:SF36">
    <property type="entry name" value="1-PHOSPHATIDYLINOSITOL 4,5-BISPHOSPHATE PHOSPHODIESTERASE BETA-4"/>
    <property type="match status" value="1"/>
</dbReference>
<keyword evidence="3 5" id="KW-0442">Lipid degradation</keyword>
<sequence length="196" mass="22248">MSRIYPRGGRVDSSNFLPQIFWNAGCQMVALNFQTADINMQLNQGKFEYNGNCGYSENERRTVGDAAKFRFHKRLNLSKNCKHGYDYVIISASIMNLLCNKTPSPTISYPHLRSLVADQLRLGSAVYADLNQRRREVIRPHLKDDYKKLCKQTEHATNTYLFGDLLGETVKSMGETMKLTHMVSPHASCSSSVAFK</sequence>
<keyword evidence="8" id="KW-1185">Reference proteome</keyword>
<dbReference type="Gene3D" id="3.20.20.190">
    <property type="entry name" value="Phosphatidylinositol (PI) phosphodiesterase"/>
    <property type="match status" value="1"/>
</dbReference>
<dbReference type="EMBL" id="BMAT01009641">
    <property type="protein sequence ID" value="GFS10920.1"/>
    <property type="molecule type" value="Genomic_DNA"/>
</dbReference>
<dbReference type="EC" id="3.1.4.11" evidence="1 5"/>
<dbReference type="InterPro" id="IPR001711">
    <property type="entry name" value="PLipase_C_Pinositol-sp_Y"/>
</dbReference>
<keyword evidence="4 5" id="KW-0443">Lipid metabolism</keyword>
<keyword evidence="2 5" id="KW-0378">Hydrolase</keyword>
<dbReference type="SMART" id="SM00149">
    <property type="entry name" value="PLCYc"/>
    <property type="match status" value="1"/>
</dbReference>
<gene>
    <name evidence="7" type="ORF">ElyMa_004822100</name>
</gene>
<dbReference type="Pfam" id="PF00387">
    <property type="entry name" value="PI-PLC-Y"/>
    <property type="match status" value="1"/>
</dbReference>
<dbReference type="InterPro" id="IPR001192">
    <property type="entry name" value="PI-PLC_fam"/>
</dbReference>
<dbReference type="GO" id="GO:0046488">
    <property type="term" value="P:phosphatidylinositol metabolic process"/>
    <property type="evidence" value="ECO:0007669"/>
    <property type="project" value="TreeGrafter"/>
</dbReference>
<evidence type="ECO:0000313" key="8">
    <source>
        <dbReference type="Proteomes" id="UP000762676"/>
    </source>
</evidence>
<reference evidence="7 8" key="1">
    <citation type="journal article" date="2021" name="Elife">
        <title>Chloroplast acquisition without the gene transfer in kleptoplastic sea slugs, Plakobranchus ocellatus.</title>
        <authorList>
            <person name="Maeda T."/>
            <person name="Takahashi S."/>
            <person name="Yoshida T."/>
            <person name="Shimamura S."/>
            <person name="Takaki Y."/>
            <person name="Nagai Y."/>
            <person name="Toyoda A."/>
            <person name="Suzuki Y."/>
            <person name="Arimoto A."/>
            <person name="Ishii H."/>
            <person name="Satoh N."/>
            <person name="Nishiyama T."/>
            <person name="Hasebe M."/>
            <person name="Maruyama T."/>
            <person name="Minagawa J."/>
            <person name="Obokata J."/>
            <person name="Shigenobu S."/>
        </authorList>
    </citation>
    <scope>NUCLEOTIDE SEQUENCE [LARGE SCALE GENOMIC DNA]</scope>
</reference>
<dbReference type="PANTHER" id="PTHR10336">
    <property type="entry name" value="PHOSPHOINOSITIDE-SPECIFIC PHOSPHOLIPASE C FAMILY PROTEIN"/>
    <property type="match status" value="1"/>
</dbReference>
<evidence type="ECO:0000256" key="2">
    <source>
        <dbReference type="ARBA" id="ARBA00022801"/>
    </source>
</evidence>
<feature type="domain" description="PI-PLC Y-box" evidence="6">
    <location>
        <begin position="1"/>
        <end position="55"/>
    </location>
</feature>
<evidence type="ECO:0000256" key="4">
    <source>
        <dbReference type="ARBA" id="ARBA00023098"/>
    </source>
</evidence>
<evidence type="ECO:0000256" key="5">
    <source>
        <dbReference type="RuleBase" id="RU361133"/>
    </source>
</evidence>
<proteinExistence type="predicted"/>
<evidence type="ECO:0000313" key="7">
    <source>
        <dbReference type="EMBL" id="GFS10920.1"/>
    </source>
</evidence>
<dbReference type="GO" id="GO:0051209">
    <property type="term" value="P:release of sequestered calcium ion into cytosol"/>
    <property type="evidence" value="ECO:0007669"/>
    <property type="project" value="TreeGrafter"/>
</dbReference>
<evidence type="ECO:0000256" key="3">
    <source>
        <dbReference type="ARBA" id="ARBA00022963"/>
    </source>
</evidence>
<dbReference type="GO" id="GO:0016042">
    <property type="term" value="P:lipid catabolic process"/>
    <property type="evidence" value="ECO:0007669"/>
    <property type="project" value="UniProtKB-KW"/>
</dbReference>
<organism evidence="7 8">
    <name type="scientific">Elysia marginata</name>
    <dbReference type="NCBI Taxonomy" id="1093978"/>
    <lineage>
        <taxon>Eukaryota</taxon>
        <taxon>Metazoa</taxon>
        <taxon>Spiralia</taxon>
        <taxon>Lophotrochozoa</taxon>
        <taxon>Mollusca</taxon>
        <taxon>Gastropoda</taxon>
        <taxon>Heterobranchia</taxon>
        <taxon>Euthyneura</taxon>
        <taxon>Panpulmonata</taxon>
        <taxon>Sacoglossa</taxon>
        <taxon>Placobranchoidea</taxon>
        <taxon>Plakobranchidae</taxon>
        <taxon>Elysia</taxon>
    </lineage>
</organism>
<evidence type="ECO:0000256" key="1">
    <source>
        <dbReference type="ARBA" id="ARBA00012368"/>
    </source>
</evidence>
<name>A0AAV4ILG4_9GAST</name>
<comment type="catalytic activity">
    <reaction evidence="5">
        <text>a 1,2-diacyl-sn-glycero-3-phospho-(1D-myo-inositol-4,5-bisphosphate) + H2O = 1D-myo-inositol 1,4,5-trisphosphate + a 1,2-diacyl-sn-glycerol + H(+)</text>
        <dbReference type="Rhea" id="RHEA:33179"/>
        <dbReference type="ChEBI" id="CHEBI:15377"/>
        <dbReference type="ChEBI" id="CHEBI:15378"/>
        <dbReference type="ChEBI" id="CHEBI:17815"/>
        <dbReference type="ChEBI" id="CHEBI:58456"/>
        <dbReference type="ChEBI" id="CHEBI:203600"/>
        <dbReference type="EC" id="3.1.4.11"/>
    </reaction>
</comment>
<dbReference type="PRINTS" id="PR00390">
    <property type="entry name" value="PHPHLIPASEC"/>
</dbReference>
<accession>A0AAV4ILG4</accession>
<dbReference type="PROSITE" id="PS50008">
    <property type="entry name" value="PIPLC_Y_DOMAIN"/>
    <property type="match status" value="1"/>
</dbReference>
<dbReference type="Proteomes" id="UP000762676">
    <property type="component" value="Unassembled WGS sequence"/>
</dbReference>
<dbReference type="GO" id="GO:0048015">
    <property type="term" value="P:phosphatidylinositol-mediated signaling"/>
    <property type="evidence" value="ECO:0007669"/>
    <property type="project" value="TreeGrafter"/>
</dbReference>
<protein>
    <recommendedName>
        <fullName evidence="1 5">Phosphoinositide phospholipase C</fullName>
        <ecNumber evidence="1 5">3.1.4.11</ecNumber>
    </recommendedName>
</protein>
<dbReference type="InterPro" id="IPR017946">
    <property type="entry name" value="PLC-like_Pdiesterase_TIM-brl"/>
</dbReference>